<dbReference type="NCBIfam" id="TIGR01409">
    <property type="entry name" value="TAT_signal_seq"/>
    <property type="match status" value="1"/>
</dbReference>
<evidence type="ECO:0000313" key="6">
    <source>
        <dbReference type="Proteomes" id="UP000095591"/>
    </source>
</evidence>
<dbReference type="GO" id="GO:0006487">
    <property type="term" value="P:protein N-linked glycosylation"/>
    <property type="evidence" value="ECO:0007669"/>
    <property type="project" value="TreeGrafter"/>
</dbReference>
<protein>
    <submittedName>
        <fullName evidence="5">Alpha-glucosidase</fullName>
    </submittedName>
</protein>
<accession>A0A173VW84</accession>
<dbReference type="GO" id="GO:0004573">
    <property type="term" value="F:Glc3Man9GlcNAc2 oligosaccharide glucosidase activity"/>
    <property type="evidence" value="ECO:0007669"/>
    <property type="project" value="InterPro"/>
</dbReference>
<dbReference type="AlphaFoldDB" id="A0A173VW84"/>
<evidence type="ECO:0000256" key="2">
    <source>
        <dbReference type="ARBA" id="ARBA00022801"/>
    </source>
</evidence>
<dbReference type="InterPro" id="IPR012341">
    <property type="entry name" value="6hp_glycosidase-like_sf"/>
</dbReference>
<evidence type="ECO:0000313" key="5">
    <source>
        <dbReference type="EMBL" id="CUN30896.1"/>
    </source>
</evidence>
<dbReference type="PANTHER" id="PTHR10412">
    <property type="entry name" value="MANNOSYL-OLIGOSACCHARIDE GLUCOSIDASE"/>
    <property type="match status" value="1"/>
</dbReference>
<gene>
    <name evidence="5" type="ORF">ERS852429_03656</name>
</gene>
<evidence type="ECO:0000256" key="3">
    <source>
        <dbReference type="ARBA" id="ARBA00023295"/>
    </source>
</evidence>
<keyword evidence="2" id="KW-0378">Hydrolase</keyword>
<dbReference type="InterPro" id="IPR008928">
    <property type="entry name" value="6-hairpin_glycosidase_sf"/>
</dbReference>
<proteinExistence type="inferred from homology"/>
<dbReference type="Proteomes" id="UP000095591">
    <property type="component" value="Unassembled WGS sequence"/>
</dbReference>
<dbReference type="InterPro" id="IPR019546">
    <property type="entry name" value="TAT_signal_bac_arc"/>
</dbReference>
<name>A0A173VW84_PARDI</name>
<sequence>MTTRRNFLKQSLLAAGAASVPAGNLLAQEKMEEKRPKYNLPYKNTYLKEPFVTENEFRTAKPETITPGTFEEAKQILPDPTWSGHEKEIEMYWKAWQIGIGNIKAPEPDSGFVCSYLDVAYNGNIFMWDSAFMMMFARFGTRFFPFQRTLDNFYAKQHPDGFICREIKADGADCFERYDPTSTGPNILPWSEIVYYKQFGDIDRLHKIFPALCAYYKWLKLNHTWRNGTYWTSGWGTGMDNMPRVEPKYNPIYSHGHMIWLDVCLQQYFTAGHLLEMGFYLERWQEIEEFEDEQKMLKKYINENLWDEKEHFFFDQYADGSLSSTKGIYAYWALLTDVLSKERMDAFVAELDNKETFNRLHRVPSLAANHPKYKDNGRYWQGGVWPGANYMVITGLLQQGYRKLAYEIARNHYDNVLKVYKNTGTFWEYYAPEHEEPGFMARPNFVGWGGLAPISGLIEQIFGIRSNVYEKKLTVDVNLTEAYGIDRYPFGLDGLVAIKVKSRSSATQEPQVEITSDVPLELTVLWGDKQKTANVKPGTQTV</sequence>
<dbReference type="PROSITE" id="PS51318">
    <property type="entry name" value="TAT"/>
    <property type="match status" value="1"/>
</dbReference>
<dbReference type="InterPro" id="IPR054491">
    <property type="entry name" value="MGH1-like_GH"/>
</dbReference>
<dbReference type="EMBL" id="CYXP01000009">
    <property type="protein sequence ID" value="CUN30896.1"/>
    <property type="molecule type" value="Genomic_DNA"/>
</dbReference>
<evidence type="ECO:0000256" key="1">
    <source>
        <dbReference type="ARBA" id="ARBA00010833"/>
    </source>
</evidence>
<evidence type="ECO:0000259" key="4">
    <source>
        <dbReference type="Pfam" id="PF22422"/>
    </source>
</evidence>
<dbReference type="InterPro" id="IPR004888">
    <property type="entry name" value="Glycoside_hydrolase_63"/>
</dbReference>
<dbReference type="PANTHER" id="PTHR10412:SF11">
    <property type="entry name" value="MANNOSYL-OLIGOSACCHARIDE GLUCOSIDASE"/>
    <property type="match status" value="1"/>
</dbReference>
<dbReference type="RefSeq" id="WP_044545168.1">
    <property type="nucleotide sequence ID" value="NZ_CDRH01000175.1"/>
</dbReference>
<organism evidence="5 6">
    <name type="scientific">Parabacteroides distasonis</name>
    <dbReference type="NCBI Taxonomy" id="823"/>
    <lineage>
        <taxon>Bacteria</taxon>
        <taxon>Pseudomonadati</taxon>
        <taxon>Bacteroidota</taxon>
        <taxon>Bacteroidia</taxon>
        <taxon>Bacteroidales</taxon>
        <taxon>Tannerellaceae</taxon>
        <taxon>Parabacteroides</taxon>
    </lineage>
</organism>
<dbReference type="GO" id="GO:0009311">
    <property type="term" value="P:oligosaccharide metabolic process"/>
    <property type="evidence" value="ECO:0007669"/>
    <property type="project" value="InterPro"/>
</dbReference>
<keyword evidence="3" id="KW-0326">Glycosidase</keyword>
<feature type="domain" description="Mannosylglycerate hydrolase MGH1-like glycoside hydrolase" evidence="4">
    <location>
        <begin position="126"/>
        <end position="436"/>
    </location>
</feature>
<dbReference type="SUPFAM" id="SSF48208">
    <property type="entry name" value="Six-hairpin glycosidases"/>
    <property type="match status" value="1"/>
</dbReference>
<reference evidence="5 6" key="1">
    <citation type="submission" date="2015-09" db="EMBL/GenBank/DDBJ databases">
        <authorList>
            <consortium name="Pathogen Informatics"/>
        </authorList>
    </citation>
    <scope>NUCLEOTIDE SEQUENCE [LARGE SCALE GENOMIC DNA]</scope>
    <source>
        <strain evidence="5 6">2789STDY5608872</strain>
    </source>
</reference>
<dbReference type="Gene3D" id="1.50.10.10">
    <property type="match status" value="1"/>
</dbReference>
<dbReference type="InterPro" id="IPR006311">
    <property type="entry name" value="TAT_signal"/>
</dbReference>
<dbReference type="Pfam" id="PF22422">
    <property type="entry name" value="MGH1-like_GH"/>
    <property type="match status" value="1"/>
</dbReference>
<comment type="similarity">
    <text evidence="1">Belongs to the glycosyl hydrolase 63 family.</text>
</comment>